<feature type="compositionally biased region" description="Basic residues" evidence="1">
    <location>
        <begin position="612"/>
        <end position="623"/>
    </location>
</feature>
<feature type="compositionally biased region" description="Basic and acidic residues" evidence="1">
    <location>
        <begin position="624"/>
        <end position="653"/>
    </location>
</feature>
<dbReference type="EMBL" id="LSRX01000181">
    <property type="protein sequence ID" value="OLQ05541.1"/>
    <property type="molecule type" value="Genomic_DNA"/>
</dbReference>
<name>A0A1Q9EDR6_SYMMI</name>
<feature type="compositionally biased region" description="Acidic residues" evidence="1">
    <location>
        <begin position="577"/>
        <end position="594"/>
    </location>
</feature>
<keyword evidence="3" id="KW-1185">Reference proteome</keyword>
<accession>A0A1Q9EDR6</accession>
<protein>
    <submittedName>
        <fullName evidence="2">Uncharacterized protein</fullName>
    </submittedName>
</protein>
<feature type="compositionally biased region" description="Basic and acidic residues" evidence="1">
    <location>
        <begin position="459"/>
        <end position="470"/>
    </location>
</feature>
<feature type="region of interest" description="Disordered" evidence="1">
    <location>
        <begin position="207"/>
        <end position="516"/>
    </location>
</feature>
<comment type="caution">
    <text evidence="2">The sequence shown here is derived from an EMBL/GenBank/DDBJ whole genome shotgun (WGS) entry which is preliminary data.</text>
</comment>
<evidence type="ECO:0000313" key="3">
    <source>
        <dbReference type="Proteomes" id="UP000186817"/>
    </source>
</evidence>
<dbReference type="OrthoDB" id="447259at2759"/>
<proteinExistence type="predicted"/>
<feature type="compositionally biased region" description="Basic residues" evidence="1">
    <location>
        <begin position="403"/>
        <end position="437"/>
    </location>
</feature>
<sequence>MGAPRKGHARVAEFLREAIAMPYTFARKAFSARSKLSLVEMGELETGEFFRDLLQPGFVNRRIESLKKKLKSLKKDKNESEVPFRFRFLDVTVKSVSEEQVCDDFNFPIVLNYCATFAGDLPTKKEVEEWASEEAGILRTFCSWACDRAQRKGALHEKMDKLKLVIQTKKQELAEQSTDGNAQELKICLDRFDLVLADVDAPVMKRPAAKETTVPKKSRKTTDGKKKEEETEDPEHQEEKEEGENDNEGQEEEDEGEDNGDGEAEEDEPPRKKPAGKDDPRAKANKKEKPGLSIGWNRFEDLQTVGAATSDDEGSGNSIVASGDSTRTKSPKEDKPSTPPGKAALRRPQTTDQLTDSERKTKAQRIQKSLDQEFKKERAKSPDAAKAPEEEENEEPSSEPRKGKNNNKAKATGKAKTKSGPKTRKIAKNAKPKKTTKVARSPSKSSTPKKLETEEEAKENDKYVLKDHGSARSSNQAPSPRKPKAKAVPSPPSKKASQEQMKEEEEEEESVDDKDKKTLAHKLFMRFWRSVHGSSPSANHRVACLLQYLVLVEDEQCGEFVDEISDLFQMEAREESSDSDGEGDSSDDDDDEKSDDNKKKDKKKDKTGGKDSKRKKRGKKNKKGNKEESAEEKEAREQKRKIENEAKKEEKMISETAAAQAVIDRIPSTTARRSSEMVDDMVDNVAAAVSCGAVPPRLRKLGSFSGKNSSRDFERTMQLPVEPVFIETTVKKKEDALAEVTVKVPVLLPDRILAYLFDTVGIRIPQSALAKYWTHCKEFMPWAQDEALDGSHVPITIYGDTARFCVTQIKGDWEYHWQTWMFLIENGYSGQSLCRWFHDVEANPMTSAAANSIYKHGMEYLRSHVLLCKMSMRMEKLHWHVRPKDSTYVTITLFEKKMQCDGSKTPRSGAELRQEEI</sequence>
<feature type="compositionally biased region" description="Acidic residues" evidence="1">
    <location>
        <begin position="230"/>
        <end position="268"/>
    </location>
</feature>
<feature type="compositionally biased region" description="Basic and acidic residues" evidence="1">
    <location>
        <begin position="220"/>
        <end position="229"/>
    </location>
</feature>
<gene>
    <name evidence="2" type="ORF">AK812_SmicGene11250</name>
</gene>
<feature type="region of interest" description="Disordered" evidence="1">
    <location>
        <begin position="572"/>
        <end position="653"/>
    </location>
</feature>
<feature type="compositionally biased region" description="Acidic residues" evidence="1">
    <location>
        <begin position="502"/>
        <end position="512"/>
    </location>
</feature>
<evidence type="ECO:0000313" key="2">
    <source>
        <dbReference type="EMBL" id="OLQ05541.1"/>
    </source>
</evidence>
<dbReference type="Proteomes" id="UP000186817">
    <property type="component" value="Unassembled WGS sequence"/>
</dbReference>
<feature type="compositionally biased region" description="Basic and acidic residues" evidence="1">
    <location>
        <begin position="326"/>
        <end position="336"/>
    </location>
</feature>
<organism evidence="2 3">
    <name type="scientific">Symbiodinium microadriaticum</name>
    <name type="common">Dinoflagellate</name>
    <name type="synonym">Zooxanthella microadriatica</name>
    <dbReference type="NCBI Taxonomy" id="2951"/>
    <lineage>
        <taxon>Eukaryota</taxon>
        <taxon>Sar</taxon>
        <taxon>Alveolata</taxon>
        <taxon>Dinophyceae</taxon>
        <taxon>Suessiales</taxon>
        <taxon>Symbiodiniaceae</taxon>
        <taxon>Symbiodinium</taxon>
    </lineage>
</organism>
<feature type="compositionally biased region" description="Basic and acidic residues" evidence="1">
    <location>
        <begin position="595"/>
        <end position="611"/>
    </location>
</feature>
<reference evidence="2 3" key="1">
    <citation type="submission" date="2016-02" db="EMBL/GenBank/DDBJ databases">
        <title>Genome analysis of coral dinoflagellate symbionts highlights evolutionary adaptations to a symbiotic lifestyle.</title>
        <authorList>
            <person name="Aranda M."/>
            <person name="Li Y."/>
            <person name="Liew Y.J."/>
            <person name="Baumgarten S."/>
            <person name="Simakov O."/>
            <person name="Wilson M."/>
            <person name="Piel J."/>
            <person name="Ashoor H."/>
            <person name="Bougouffa S."/>
            <person name="Bajic V.B."/>
            <person name="Ryu T."/>
            <person name="Ravasi T."/>
            <person name="Bayer T."/>
            <person name="Micklem G."/>
            <person name="Kim H."/>
            <person name="Bhak J."/>
            <person name="Lajeunesse T.C."/>
            <person name="Voolstra C.R."/>
        </authorList>
    </citation>
    <scope>NUCLEOTIDE SEQUENCE [LARGE SCALE GENOMIC DNA]</scope>
    <source>
        <strain evidence="2 3">CCMP2467</strain>
    </source>
</reference>
<evidence type="ECO:0000256" key="1">
    <source>
        <dbReference type="SAM" id="MobiDB-lite"/>
    </source>
</evidence>
<feature type="compositionally biased region" description="Polar residues" evidence="1">
    <location>
        <begin position="315"/>
        <end position="325"/>
    </location>
</feature>
<dbReference type="AlphaFoldDB" id="A0A1Q9EDR6"/>
<feature type="compositionally biased region" description="Basic and acidic residues" evidence="1">
    <location>
        <begin position="269"/>
        <end position="290"/>
    </location>
</feature>
<feature type="compositionally biased region" description="Basic and acidic residues" evidence="1">
    <location>
        <begin position="368"/>
        <end position="388"/>
    </location>
</feature>